<dbReference type="Pfam" id="PF02518">
    <property type="entry name" value="HATPase_c"/>
    <property type="match status" value="1"/>
</dbReference>
<reference evidence="6 7" key="1">
    <citation type="submission" date="2020-07" db="EMBL/GenBank/DDBJ databases">
        <title>Novel species isolated from subtropical streams in China.</title>
        <authorList>
            <person name="Lu H."/>
        </authorList>
    </citation>
    <scope>NUCLEOTIDE SEQUENCE [LARGE SCALE GENOMIC DNA]</scope>
    <source>
        <strain evidence="6 7">LX20W</strain>
    </source>
</reference>
<organism evidence="6 7">
    <name type="scientific">Rugamonas brunnea</name>
    <dbReference type="NCBI Taxonomy" id="2758569"/>
    <lineage>
        <taxon>Bacteria</taxon>
        <taxon>Pseudomonadati</taxon>
        <taxon>Pseudomonadota</taxon>
        <taxon>Betaproteobacteria</taxon>
        <taxon>Burkholderiales</taxon>
        <taxon>Oxalobacteraceae</taxon>
        <taxon>Telluria group</taxon>
        <taxon>Rugamonas</taxon>
    </lineage>
</organism>
<dbReference type="InterPro" id="IPR011712">
    <property type="entry name" value="Sig_transdc_His_kin_sub3_dim/P"/>
</dbReference>
<evidence type="ECO:0000256" key="3">
    <source>
        <dbReference type="ARBA" id="ARBA00023012"/>
    </source>
</evidence>
<accession>A0A7W2IBX6</accession>
<dbReference type="Proteomes" id="UP000534388">
    <property type="component" value="Unassembled WGS sequence"/>
</dbReference>
<dbReference type="GO" id="GO:0046983">
    <property type="term" value="F:protein dimerization activity"/>
    <property type="evidence" value="ECO:0007669"/>
    <property type="project" value="InterPro"/>
</dbReference>
<dbReference type="CDD" id="cd12915">
    <property type="entry name" value="PDC2_DGC_like"/>
    <property type="match status" value="1"/>
</dbReference>
<keyword evidence="3" id="KW-0902">Two-component regulatory system</keyword>
<dbReference type="GO" id="GO:0000155">
    <property type="term" value="F:phosphorelay sensor kinase activity"/>
    <property type="evidence" value="ECO:0007669"/>
    <property type="project" value="InterPro"/>
</dbReference>
<evidence type="ECO:0000256" key="2">
    <source>
        <dbReference type="ARBA" id="ARBA00022777"/>
    </source>
</evidence>
<dbReference type="PANTHER" id="PTHR24421">
    <property type="entry name" value="NITRATE/NITRITE SENSOR PROTEIN NARX-RELATED"/>
    <property type="match status" value="1"/>
</dbReference>
<dbReference type="AlphaFoldDB" id="A0A7W2IBX6"/>
<protein>
    <recommendedName>
        <fullName evidence="5">Histidine kinase domain-containing protein</fullName>
    </recommendedName>
</protein>
<dbReference type="Gene3D" id="1.20.5.1930">
    <property type="match status" value="1"/>
</dbReference>
<dbReference type="InterPro" id="IPR003594">
    <property type="entry name" value="HATPase_dom"/>
</dbReference>
<dbReference type="InterPro" id="IPR036890">
    <property type="entry name" value="HATPase_C_sf"/>
</dbReference>
<keyword evidence="4" id="KW-1133">Transmembrane helix</keyword>
<feature type="domain" description="Histidine kinase" evidence="5">
    <location>
        <begin position="348"/>
        <end position="532"/>
    </location>
</feature>
<feature type="transmembrane region" description="Helical" evidence="4">
    <location>
        <begin position="298"/>
        <end position="320"/>
    </location>
</feature>
<dbReference type="EMBL" id="JACEZT010000007">
    <property type="protein sequence ID" value="MBA5637991.1"/>
    <property type="molecule type" value="Genomic_DNA"/>
</dbReference>
<dbReference type="GO" id="GO:0016020">
    <property type="term" value="C:membrane"/>
    <property type="evidence" value="ECO:0007669"/>
    <property type="project" value="InterPro"/>
</dbReference>
<comment type="caution">
    <text evidence="6">The sequence shown here is derived from an EMBL/GenBank/DDBJ whole genome shotgun (WGS) entry which is preliminary data.</text>
</comment>
<dbReference type="InterPro" id="IPR005467">
    <property type="entry name" value="His_kinase_dom"/>
</dbReference>
<evidence type="ECO:0000313" key="6">
    <source>
        <dbReference type="EMBL" id="MBA5637991.1"/>
    </source>
</evidence>
<dbReference type="RefSeq" id="WP_182163091.1">
    <property type="nucleotide sequence ID" value="NZ_JACEZT010000007.1"/>
</dbReference>
<proteinExistence type="predicted"/>
<name>A0A7W2IBX6_9BURK</name>
<evidence type="ECO:0000256" key="1">
    <source>
        <dbReference type="ARBA" id="ARBA00022679"/>
    </source>
</evidence>
<dbReference type="SUPFAM" id="SSF55874">
    <property type="entry name" value="ATPase domain of HSP90 chaperone/DNA topoisomerase II/histidine kinase"/>
    <property type="match status" value="1"/>
</dbReference>
<gene>
    <name evidence="6" type="ORF">H3H37_13095</name>
</gene>
<feature type="transmembrane region" description="Helical" evidence="4">
    <location>
        <begin position="15"/>
        <end position="34"/>
    </location>
</feature>
<evidence type="ECO:0000259" key="5">
    <source>
        <dbReference type="PROSITE" id="PS50109"/>
    </source>
</evidence>
<dbReference type="InterPro" id="IPR050482">
    <property type="entry name" value="Sensor_HK_TwoCompSys"/>
</dbReference>
<keyword evidence="4" id="KW-0812">Transmembrane</keyword>
<dbReference type="Gene3D" id="3.30.450.20">
    <property type="entry name" value="PAS domain"/>
    <property type="match status" value="2"/>
</dbReference>
<keyword evidence="2" id="KW-0418">Kinase</keyword>
<dbReference type="CDD" id="cd12914">
    <property type="entry name" value="PDC1_DGC_like"/>
    <property type="match status" value="1"/>
</dbReference>
<dbReference type="PANTHER" id="PTHR24421:SF58">
    <property type="entry name" value="SIGNAL TRANSDUCTION HISTIDINE-PROTEIN KINASE_PHOSPHATASE UHPB"/>
    <property type="match status" value="1"/>
</dbReference>
<keyword evidence="1" id="KW-0808">Transferase</keyword>
<dbReference type="PROSITE" id="PS50109">
    <property type="entry name" value="HIS_KIN"/>
    <property type="match status" value="1"/>
</dbReference>
<dbReference type="SMART" id="SM00387">
    <property type="entry name" value="HATPase_c"/>
    <property type="match status" value="1"/>
</dbReference>
<keyword evidence="4" id="KW-0472">Membrane</keyword>
<evidence type="ECO:0000313" key="7">
    <source>
        <dbReference type="Proteomes" id="UP000534388"/>
    </source>
</evidence>
<evidence type="ECO:0000256" key="4">
    <source>
        <dbReference type="SAM" id="Phobius"/>
    </source>
</evidence>
<keyword evidence="7" id="KW-1185">Reference proteome</keyword>
<dbReference type="CDD" id="cd16917">
    <property type="entry name" value="HATPase_UhpB-NarQ-NarX-like"/>
    <property type="match status" value="1"/>
</dbReference>
<dbReference type="Pfam" id="PF07730">
    <property type="entry name" value="HisKA_3"/>
    <property type="match status" value="1"/>
</dbReference>
<dbReference type="Gene3D" id="3.30.565.10">
    <property type="entry name" value="Histidine kinase-like ATPase, C-terminal domain"/>
    <property type="match status" value="1"/>
</dbReference>
<sequence length="537" mass="59529">MPAAAPARPPLVRQVAGVVAILNLVIGAILLLFLQQSYRQQRDHAAVTAHNLSTVLKENISATIRETDVALDALARDIAQLPDPQAAGPLAALLQRLQDRQPALRPVRVYDAAGRQRYGPPLDAGARVNVADQDYFLALRDSTTPGLALSRPLRDPALLQWYVLFARALRKADGSFDGIVSAEVPLHRLGNAFSLTQVGPRGAMTLVSADELVYARYARLSEDEAMIGKVIPSPKLREYVRTGHRPDSYLFHSGYDGIERLISLQRVFDQPALLLPRNLYFSVGLASDDYLQKWREEVLLATMLMLLCLLTSSGGAWALLRFWRERVRNQEQLRAFEREHAANEERLRIMQDLHDGVGSTLVSTLMLVQGGNTDTAQTVAMLQECLDDMRLAIDTLSPDEPDLLPVLGNFRFRMEARFKGVGVPLRWHNHDLPDQLHIAPHDGLQVLRILQEALSNALRHARAHTVTVDLHFTAEQFSAQIRDDGCGFDPEVASRGHGLGNMRLRAQRIGATLAIQSLKPGTAVELTLPLPPPRVDD</sequence>